<evidence type="ECO:0000256" key="6">
    <source>
        <dbReference type="ARBA" id="ARBA00034303"/>
    </source>
</evidence>
<gene>
    <name evidence="8" type="ORF">K469DRAFT_699556</name>
</gene>
<evidence type="ECO:0000256" key="7">
    <source>
        <dbReference type="SAM" id="Phobius"/>
    </source>
</evidence>
<accession>A0A6A6EWJ7</accession>
<dbReference type="InterPro" id="IPR008547">
    <property type="entry name" value="DUF829_TMEM53"/>
</dbReference>
<dbReference type="Proteomes" id="UP000800200">
    <property type="component" value="Unassembled WGS sequence"/>
</dbReference>
<keyword evidence="9" id="KW-1185">Reference proteome</keyword>
<evidence type="ECO:0000256" key="4">
    <source>
        <dbReference type="ARBA" id="ARBA00023136"/>
    </source>
</evidence>
<name>A0A6A6EWJ7_9PEZI</name>
<sequence>MAISLANFTKLNQSVSLLESGASKAGSPIALVVLCTWVGARPKHIQKYDERYRQLYPSADIIIIASSIADMSYRSDRAQRDTLKPAREVILSHGGREAVLLHAFSNGGAQCASQLAASLPFSDRQKAFKVIILDSCPGVGSYQRSANAMKLSLPRGGVQQAIGVVLIHITLIVLFFCDRLLGVENAVSATRKRLLKNDVFPLDVPRLYIYSKTDDMVPDVDVHMHAEDARRNGYLDIRETVFDESAHCAHAVKHDSEYWKAVGDVVKAKL</sequence>
<dbReference type="PANTHER" id="PTHR12265">
    <property type="entry name" value="TRANSMEMBRANE PROTEIN 53"/>
    <property type="match status" value="1"/>
</dbReference>
<dbReference type="OrthoDB" id="77878at2759"/>
<dbReference type="InterPro" id="IPR029058">
    <property type="entry name" value="AB_hydrolase_fold"/>
</dbReference>
<reference evidence="8" key="1">
    <citation type="journal article" date="2020" name="Stud. Mycol.">
        <title>101 Dothideomycetes genomes: a test case for predicting lifestyles and emergence of pathogens.</title>
        <authorList>
            <person name="Haridas S."/>
            <person name="Albert R."/>
            <person name="Binder M."/>
            <person name="Bloem J."/>
            <person name="Labutti K."/>
            <person name="Salamov A."/>
            <person name="Andreopoulos B."/>
            <person name="Baker S."/>
            <person name="Barry K."/>
            <person name="Bills G."/>
            <person name="Bluhm B."/>
            <person name="Cannon C."/>
            <person name="Castanera R."/>
            <person name="Culley D."/>
            <person name="Daum C."/>
            <person name="Ezra D."/>
            <person name="Gonzalez J."/>
            <person name="Henrissat B."/>
            <person name="Kuo A."/>
            <person name="Liang C."/>
            <person name="Lipzen A."/>
            <person name="Lutzoni F."/>
            <person name="Magnuson J."/>
            <person name="Mondo S."/>
            <person name="Nolan M."/>
            <person name="Ohm R."/>
            <person name="Pangilinan J."/>
            <person name="Park H.-J."/>
            <person name="Ramirez L."/>
            <person name="Alfaro M."/>
            <person name="Sun H."/>
            <person name="Tritt A."/>
            <person name="Yoshinaga Y."/>
            <person name="Zwiers L.-H."/>
            <person name="Turgeon B."/>
            <person name="Goodwin S."/>
            <person name="Spatafora J."/>
            <person name="Crous P."/>
            <person name="Grigoriev I."/>
        </authorList>
    </citation>
    <scope>NUCLEOTIDE SEQUENCE</scope>
    <source>
        <strain evidence="8">CBS 207.26</strain>
    </source>
</reference>
<evidence type="ECO:0000313" key="9">
    <source>
        <dbReference type="Proteomes" id="UP000800200"/>
    </source>
</evidence>
<dbReference type="PANTHER" id="PTHR12265:SF30">
    <property type="entry name" value="TRANSMEMBRANE PROTEIN 53"/>
    <property type="match status" value="1"/>
</dbReference>
<evidence type="ECO:0000256" key="2">
    <source>
        <dbReference type="ARBA" id="ARBA00022692"/>
    </source>
</evidence>
<evidence type="ECO:0000256" key="1">
    <source>
        <dbReference type="ARBA" id="ARBA00007387"/>
    </source>
</evidence>
<keyword evidence="5" id="KW-0539">Nucleus</keyword>
<dbReference type="AlphaFoldDB" id="A0A6A6EWJ7"/>
<feature type="transmembrane region" description="Helical" evidence="7">
    <location>
        <begin position="161"/>
        <end position="181"/>
    </location>
</feature>
<evidence type="ECO:0000313" key="8">
    <source>
        <dbReference type="EMBL" id="KAF2195934.1"/>
    </source>
</evidence>
<evidence type="ECO:0000256" key="3">
    <source>
        <dbReference type="ARBA" id="ARBA00022989"/>
    </source>
</evidence>
<comment type="subcellular location">
    <subcellularLocation>
        <location evidence="6">Nucleus outer membrane</location>
        <topology evidence="6">Single-pass membrane protein</topology>
    </subcellularLocation>
</comment>
<dbReference type="Pfam" id="PF05705">
    <property type="entry name" value="DUF829"/>
    <property type="match status" value="1"/>
</dbReference>
<keyword evidence="2 7" id="KW-0812">Transmembrane</keyword>
<dbReference type="EMBL" id="ML994610">
    <property type="protein sequence ID" value="KAF2195934.1"/>
    <property type="molecule type" value="Genomic_DNA"/>
</dbReference>
<comment type="similarity">
    <text evidence="1">Belongs to the TMEM53 family.</text>
</comment>
<protein>
    <recommendedName>
        <fullName evidence="10">DUF829-domain-containing protein</fullName>
    </recommendedName>
</protein>
<organism evidence="8 9">
    <name type="scientific">Zopfia rhizophila CBS 207.26</name>
    <dbReference type="NCBI Taxonomy" id="1314779"/>
    <lineage>
        <taxon>Eukaryota</taxon>
        <taxon>Fungi</taxon>
        <taxon>Dikarya</taxon>
        <taxon>Ascomycota</taxon>
        <taxon>Pezizomycotina</taxon>
        <taxon>Dothideomycetes</taxon>
        <taxon>Dothideomycetes incertae sedis</taxon>
        <taxon>Zopfiaceae</taxon>
        <taxon>Zopfia</taxon>
    </lineage>
</organism>
<keyword evidence="3 7" id="KW-1133">Transmembrane helix</keyword>
<dbReference type="SUPFAM" id="SSF53474">
    <property type="entry name" value="alpha/beta-Hydrolases"/>
    <property type="match status" value="1"/>
</dbReference>
<evidence type="ECO:0008006" key="10">
    <source>
        <dbReference type="Google" id="ProtNLM"/>
    </source>
</evidence>
<evidence type="ECO:0000256" key="5">
    <source>
        <dbReference type="ARBA" id="ARBA00023242"/>
    </source>
</evidence>
<dbReference type="GO" id="GO:0005640">
    <property type="term" value="C:nuclear outer membrane"/>
    <property type="evidence" value="ECO:0007669"/>
    <property type="project" value="UniProtKB-SubCell"/>
</dbReference>
<proteinExistence type="inferred from homology"/>
<keyword evidence="4 7" id="KW-0472">Membrane</keyword>